<dbReference type="InterPro" id="IPR006927">
    <property type="entry name" value="DUF639"/>
</dbReference>
<accession>A0A443NUL9</accession>
<reference evidence="2 3" key="1">
    <citation type="journal article" date="2019" name="Nat. Plants">
        <title>Stout camphor tree genome fills gaps in understanding of flowering plant genome evolution.</title>
        <authorList>
            <person name="Chaw S.M."/>
            <person name="Liu Y.C."/>
            <person name="Wu Y.W."/>
            <person name="Wang H.Y."/>
            <person name="Lin C.I."/>
            <person name="Wu C.S."/>
            <person name="Ke H.M."/>
            <person name="Chang L.Y."/>
            <person name="Hsu C.Y."/>
            <person name="Yang H.T."/>
            <person name="Sudianto E."/>
            <person name="Hsu M.H."/>
            <person name="Wu K.P."/>
            <person name="Wang L.N."/>
            <person name="Leebens-Mack J.H."/>
            <person name="Tsai I.J."/>
        </authorList>
    </citation>
    <scope>NUCLEOTIDE SEQUENCE [LARGE SCALE GENOMIC DNA]</scope>
    <source>
        <strain evidence="3">cv. Chaw 1501</strain>
        <tissue evidence="2">Young leaves</tissue>
    </source>
</reference>
<feature type="transmembrane region" description="Helical" evidence="1">
    <location>
        <begin position="624"/>
        <end position="647"/>
    </location>
</feature>
<dbReference type="Proteomes" id="UP000283530">
    <property type="component" value="Unassembled WGS sequence"/>
</dbReference>
<protein>
    <recommendedName>
        <fullName evidence="4">DUF639 domain-containing protein</fullName>
    </recommendedName>
</protein>
<sequence>MPIMSKTRNMLEGLVREGSFSWVFSSRSSFNEEFEEMSKSPSGRRKWMSELSPMANVLVGRCSRILDVSMDELRRNFDTEASDSIKHPSRYARNFLEYCCFRALSLSSQVTGHLGDKNFRRLTYDMMLAWEAPGAASQPLVMVDTENTVGKEAFSRIAPAIPTIADVITSSDLFDVLTASTRDRLSFSVYEKYLCALERAIKKMKTQSQSSILSGIRLPRGERILDIDGTVTTQPVLQHIGTSAWPGRLTLTDYALYFEPLRVVSYDLAKTYDLSDDLRQVVKPELTGPWGTRLFDKAVMYNSVSLPEPVVMEFPQISRNFRRDYWLAIIREILYAHKFIRKYQIKGVEREETLSKAVLGILRLQAVHEIAPAMPRRCEALLMFNLADQLPGGDLILETLANMSTTRELDRANDPTAASGMYSISALAMLSNLGIEFGEKSDINEVGLLVGEIVVGKMSALEKAVSDSRNSFEKVERAQATIHGVKVEGIDKNLAVMKALLLPVSEIGNYLLFLASWDDPFKSFVFCLVFAYVICRGWIGHVFTLLVLFTAIFMLLTRCFSQGRPVEEVKVVAPPEMNTMEQLLAVQNVISHAEELVQEGNIILLRLRALLLALFPQATERVAVALLLVALVLAFLPGKLIILLMFLEMFTRNSPPRKPSTERWTRRLKEWWFSIPAAPVILEITKEDKKSR</sequence>
<keyword evidence="1" id="KW-1133">Transmembrane helix</keyword>
<gene>
    <name evidence="2" type="ORF">CKAN_01094200</name>
</gene>
<name>A0A443NUL9_9MAGN</name>
<dbReference type="PANTHER" id="PTHR31860:SF6">
    <property type="entry name" value="HEAT-INDUCIBLE TRANSCRIPTION REPRESSOR (DUF639)"/>
    <property type="match status" value="1"/>
</dbReference>
<feature type="transmembrane region" description="Helical" evidence="1">
    <location>
        <begin position="523"/>
        <end position="556"/>
    </location>
</feature>
<evidence type="ECO:0000313" key="2">
    <source>
        <dbReference type="EMBL" id="RWR82230.1"/>
    </source>
</evidence>
<dbReference type="AlphaFoldDB" id="A0A443NUL9"/>
<dbReference type="Pfam" id="PF04842">
    <property type="entry name" value="DUF639"/>
    <property type="match status" value="1"/>
</dbReference>
<keyword evidence="1" id="KW-0812">Transmembrane</keyword>
<evidence type="ECO:0008006" key="4">
    <source>
        <dbReference type="Google" id="ProtNLM"/>
    </source>
</evidence>
<keyword evidence="3" id="KW-1185">Reference proteome</keyword>
<keyword evidence="1" id="KW-0472">Membrane</keyword>
<dbReference type="PANTHER" id="PTHR31860">
    <property type="entry name" value="HEAT-INDUCIBLE TRANSCRIPTION REPRESSOR (DUF639)-RELATED"/>
    <property type="match status" value="1"/>
</dbReference>
<comment type="caution">
    <text evidence="2">The sequence shown here is derived from an EMBL/GenBank/DDBJ whole genome shotgun (WGS) entry which is preliminary data.</text>
</comment>
<organism evidence="2 3">
    <name type="scientific">Cinnamomum micranthum f. kanehirae</name>
    <dbReference type="NCBI Taxonomy" id="337451"/>
    <lineage>
        <taxon>Eukaryota</taxon>
        <taxon>Viridiplantae</taxon>
        <taxon>Streptophyta</taxon>
        <taxon>Embryophyta</taxon>
        <taxon>Tracheophyta</taxon>
        <taxon>Spermatophyta</taxon>
        <taxon>Magnoliopsida</taxon>
        <taxon>Magnoliidae</taxon>
        <taxon>Laurales</taxon>
        <taxon>Lauraceae</taxon>
        <taxon>Cinnamomum</taxon>
    </lineage>
</organism>
<dbReference type="OrthoDB" id="2016709at2759"/>
<evidence type="ECO:0000256" key="1">
    <source>
        <dbReference type="SAM" id="Phobius"/>
    </source>
</evidence>
<proteinExistence type="predicted"/>
<dbReference type="EMBL" id="QPKB01000004">
    <property type="protein sequence ID" value="RWR82230.1"/>
    <property type="molecule type" value="Genomic_DNA"/>
</dbReference>
<evidence type="ECO:0000313" key="3">
    <source>
        <dbReference type="Proteomes" id="UP000283530"/>
    </source>
</evidence>
<dbReference type="STRING" id="337451.A0A443NUL9"/>